<accession>A0A937X6G2</accession>
<dbReference type="Proteomes" id="UP000748308">
    <property type="component" value="Unassembled WGS sequence"/>
</dbReference>
<protein>
    <submittedName>
        <fullName evidence="2">Uncharacterized protein</fullName>
    </submittedName>
</protein>
<evidence type="ECO:0000313" key="2">
    <source>
        <dbReference type="EMBL" id="MBM3316733.1"/>
    </source>
</evidence>
<feature type="compositionally biased region" description="Low complexity" evidence="1">
    <location>
        <begin position="152"/>
        <end position="172"/>
    </location>
</feature>
<organism evidence="2 3">
    <name type="scientific">Eiseniibacteriota bacterium</name>
    <dbReference type="NCBI Taxonomy" id="2212470"/>
    <lineage>
        <taxon>Bacteria</taxon>
        <taxon>Candidatus Eiseniibacteriota</taxon>
    </lineage>
</organism>
<feature type="region of interest" description="Disordered" evidence="1">
    <location>
        <begin position="152"/>
        <end position="190"/>
    </location>
</feature>
<reference evidence="2" key="1">
    <citation type="submission" date="2019-03" db="EMBL/GenBank/DDBJ databases">
        <title>Lake Tanganyika Metagenome-Assembled Genomes (MAGs).</title>
        <authorList>
            <person name="Tran P."/>
        </authorList>
    </citation>
    <scope>NUCLEOTIDE SEQUENCE</scope>
    <source>
        <strain evidence="2">M_DeepCast_400m_m2_100</strain>
    </source>
</reference>
<gene>
    <name evidence="2" type="ORF">FJY75_02670</name>
</gene>
<sequence>MTESGWRAWASPPAGEPFVLVRGFAEHPGLWDLAADRGVLAHWVAIFRGNADYVRQIAAVEGDGAAGAAAERALRVFAGLLDDLEAGRAFDRLRTIHAVTLVREGLLRAHGIPDPYARLKAREAQRWFAEGERALRRAACIGGACPPAGARAQRRAAPVGPPQAGSPRRAGAGLEGRGRPEEAEEGDLRSDAPAEILGDLLAGNLFDLGSRATQEAFRAGTLDPAAARERFRAEAGALLPGLPAELRELLRPGPPAPGGG</sequence>
<name>A0A937X6G2_UNCEI</name>
<dbReference type="AlphaFoldDB" id="A0A937X6G2"/>
<evidence type="ECO:0000256" key="1">
    <source>
        <dbReference type="SAM" id="MobiDB-lite"/>
    </source>
</evidence>
<feature type="compositionally biased region" description="Basic and acidic residues" evidence="1">
    <location>
        <begin position="176"/>
        <end position="190"/>
    </location>
</feature>
<proteinExistence type="predicted"/>
<comment type="caution">
    <text evidence="2">The sequence shown here is derived from an EMBL/GenBank/DDBJ whole genome shotgun (WGS) entry which is preliminary data.</text>
</comment>
<feature type="non-terminal residue" evidence="2">
    <location>
        <position position="260"/>
    </location>
</feature>
<dbReference type="EMBL" id="VGIY01000036">
    <property type="protein sequence ID" value="MBM3316733.1"/>
    <property type="molecule type" value="Genomic_DNA"/>
</dbReference>
<evidence type="ECO:0000313" key="3">
    <source>
        <dbReference type="Proteomes" id="UP000748308"/>
    </source>
</evidence>